<proteinExistence type="predicted"/>
<dbReference type="Gene3D" id="1.10.260.40">
    <property type="entry name" value="lambda repressor-like DNA-binding domains"/>
    <property type="match status" value="1"/>
</dbReference>
<dbReference type="SUPFAM" id="SSF47413">
    <property type="entry name" value="lambda repressor-like DNA-binding domains"/>
    <property type="match status" value="1"/>
</dbReference>
<name>A0ABU7T3Z1_9LACO</name>
<reference evidence="2 3" key="1">
    <citation type="submission" date="2023-02" db="EMBL/GenBank/DDBJ databases">
        <title>The predominant lactic acid bacteria and yeasts involved in the spontaneous fermentation of millet during the production of the traditional porridge Hausa koko in Ghana.</title>
        <authorList>
            <person name="Atter A."/>
            <person name="Diaz M."/>
        </authorList>
    </citation>
    <scope>NUCLEOTIDE SEQUENCE [LARGE SCALE GENOMIC DNA]</scope>
    <source>
        <strain evidence="2 3">FI11640</strain>
    </source>
</reference>
<accession>A0ABU7T3Z1</accession>
<protein>
    <submittedName>
        <fullName evidence="2">Helix-turn-helix transcriptional regulator</fullName>
    </submittedName>
</protein>
<dbReference type="PROSITE" id="PS50943">
    <property type="entry name" value="HTH_CROC1"/>
    <property type="match status" value="1"/>
</dbReference>
<evidence type="ECO:0000313" key="3">
    <source>
        <dbReference type="Proteomes" id="UP001330016"/>
    </source>
</evidence>
<dbReference type="InterPro" id="IPR001387">
    <property type="entry name" value="Cro/C1-type_HTH"/>
</dbReference>
<sequence>MNKEMTHPRAIDDLFKARMEDPAYAEAYARTDNGMAAAWALTEARHAAGLTQRELAVKAHLPQATVCRIEHGDNTTIDTLSKLAAALGKTLIVSIV</sequence>
<evidence type="ECO:0000313" key="2">
    <source>
        <dbReference type="EMBL" id="MEE6716928.1"/>
    </source>
</evidence>
<feature type="domain" description="HTH cro/C1-type" evidence="1">
    <location>
        <begin position="41"/>
        <end position="94"/>
    </location>
</feature>
<comment type="caution">
    <text evidence="2">The sequence shown here is derived from an EMBL/GenBank/DDBJ whole genome shotgun (WGS) entry which is preliminary data.</text>
</comment>
<organism evidence="2 3">
    <name type="scientific">Schleiferilactobacillus harbinensis</name>
    <dbReference type="NCBI Taxonomy" id="304207"/>
    <lineage>
        <taxon>Bacteria</taxon>
        <taxon>Bacillati</taxon>
        <taxon>Bacillota</taxon>
        <taxon>Bacilli</taxon>
        <taxon>Lactobacillales</taxon>
        <taxon>Lactobacillaceae</taxon>
        <taxon>Schleiferilactobacillus</taxon>
    </lineage>
</organism>
<dbReference type="Pfam" id="PF01381">
    <property type="entry name" value="HTH_3"/>
    <property type="match status" value="1"/>
</dbReference>
<evidence type="ECO:0000259" key="1">
    <source>
        <dbReference type="PROSITE" id="PS50943"/>
    </source>
</evidence>
<feature type="non-terminal residue" evidence="2">
    <location>
        <position position="96"/>
    </location>
</feature>
<dbReference type="InterPro" id="IPR010982">
    <property type="entry name" value="Lambda_DNA-bd_dom_sf"/>
</dbReference>
<dbReference type="EMBL" id="JAQSGK010000057">
    <property type="protein sequence ID" value="MEE6716928.1"/>
    <property type="molecule type" value="Genomic_DNA"/>
</dbReference>
<dbReference type="RefSeq" id="WP_278903723.1">
    <property type="nucleotide sequence ID" value="NZ_CAUFDJ010000019.1"/>
</dbReference>
<keyword evidence="3" id="KW-1185">Reference proteome</keyword>
<dbReference type="Proteomes" id="UP001330016">
    <property type="component" value="Unassembled WGS sequence"/>
</dbReference>
<dbReference type="SMART" id="SM00530">
    <property type="entry name" value="HTH_XRE"/>
    <property type="match status" value="1"/>
</dbReference>
<dbReference type="CDD" id="cd00093">
    <property type="entry name" value="HTH_XRE"/>
    <property type="match status" value="1"/>
</dbReference>
<gene>
    <name evidence="2" type="ORF">PS435_13815</name>
</gene>